<evidence type="ECO:0000256" key="1">
    <source>
        <dbReference type="SAM" id="MobiDB-lite"/>
    </source>
</evidence>
<feature type="region of interest" description="Disordered" evidence="1">
    <location>
        <begin position="135"/>
        <end position="163"/>
    </location>
</feature>
<evidence type="ECO:0000256" key="2">
    <source>
        <dbReference type="SAM" id="SignalP"/>
    </source>
</evidence>
<feature type="chain" id="PRO_5045968288" evidence="2">
    <location>
        <begin position="26"/>
        <end position="163"/>
    </location>
</feature>
<reference evidence="4" key="1">
    <citation type="journal article" date="2019" name="Int. J. Syst. Evol. Microbiol.">
        <title>The Global Catalogue of Microorganisms (GCM) 10K type strain sequencing project: providing services to taxonomists for standard genome sequencing and annotation.</title>
        <authorList>
            <consortium name="The Broad Institute Genomics Platform"/>
            <consortium name="The Broad Institute Genome Sequencing Center for Infectious Disease"/>
            <person name="Wu L."/>
            <person name="Ma J."/>
        </authorList>
    </citation>
    <scope>NUCLEOTIDE SEQUENCE [LARGE SCALE GENOMIC DNA]</scope>
    <source>
        <strain evidence="4">JCM 19635</strain>
    </source>
</reference>
<proteinExistence type="predicted"/>
<comment type="caution">
    <text evidence="3">The sequence shown here is derived from an EMBL/GenBank/DDBJ whole genome shotgun (WGS) entry which is preliminary data.</text>
</comment>
<dbReference type="EMBL" id="JBHTEK010000001">
    <property type="protein sequence ID" value="MFC7667586.1"/>
    <property type="molecule type" value="Genomic_DNA"/>
</dbReference>
<name>A0ABW2U6C7_9BACT</name>
<dbReference type="RefSeq" id="WP_380202229.1">
    <property type="nucleotide sequence ID" value="NZ_JBHTEK010000001.1"/>
</dbReference>
<dbReference type="Proteomes" id="UP001596513">
    <property type="component" value="Unassembled WGS sequence"/>
</dbReference>
<gene>
    <name evidence="3" type="ORF">ACFQT0_09450</name>
</gene>
<keyword evidence="4" id="KW-1185">Reference proteome</keyword>
<evidence type="ECO:0000313" key="3">
    <source>
        <dbReference type="EMBL" id="MFC7667586.1"/>
    </source>
</evidence>
<feature type="signal peptide" evidence="2">
    <location>
        <begin position="1"/>
        <end position="25"/>
    </location>
</feature>
<accession>A0ABW2U6C7</accession>
<evidence type="ECO:0000313" key="4">
    <source>
        <dbReference type="Proteomes" id="UP001596513"/>
    </source>
</evidence>
<sequence>MPNYLRLTFRFLLLLSSITFLPAHAEARRPLEVGVLAATQETFDTGTKPDYASGSVALATGSWILADAVLGSTADDRKIGAQAVRIQQSGKLIMDFYLPNGASTVTVQHAIYGTDASSSLGALGPARGVQLQQVDEGGQHRTDHHQHPAAGGLHRQHRGQGQI</sequence>
<organism evidence="3 4">
    <name type="scientific">Hymenobacter humi</name>
    <dbReference type="NCBI Taxonomy" id="1411620"/>
    <lineage>
        <taxon>Bacteria</taxon>
        <taxon>Pseudomonadati</taxon>
        <taxon>Bacteroidota</taxon>
        <taxon>Cytophagia</taxon>
        <taxon>Cytophagales</taxon>
        <taxon>Hymenobacteraceae</taxon>
        <taxon>Hymenobacter</taxon>
    </lineage>
</organism>
<protein>
    <submittedName>
        <fullName evidence="3">Uncharacterized protein</fullName>
    </submittedName>
</protein>
<feature type="compositionally biased region" description="Basic residues" evidence="1">
    <location>
        <begin position="154"/>
        <end position="163"/>
    </location>
</feature>
<keyword evidence="2" id="KW-0732">Signal</keyword>